<keyword evidence="3" id="KW-1185">Reference proteome</keyword>
<evidence type="ECO:0000313" key="2">
    <source>
        <dbReference type="EMBL" id="KXZ59094.1"/>
    </source>
</evidence>
<feature type="compositionally biased region" description="Basic and acidic residues" evidence="1">
    <location>
        <begin position="1"/>
        <end position="10"/>
    </location>
</feature>
<dbReference type="AlphaFoldDB" id="A0A150HAU9"/>
<comment type="caution">
    <text evidence="2">The sequence shown here is derived from an EMBL/GenBank/DDBJ whole genome shotgun (WGS) entry which is preliminary data.</text>
</comment>
<name>A0A150HAU9_9MICO</name>
<dbReference type="STRING" id="36807.Mlaev_02383"/>
<evidence type="ECO:0000256" key="1">
    <source>
        <dbReference type="SAM" id="MobiDB-lite"/>
    </source>
</evidence>
<sequence length="344" mass="37158">MCRSAEEGGRRCPNCGSESERATHNARRRQNRAARSAVVSWARAEGVPDEAISLLAKAPPSVAKRWAREAGAPASLLEDPPPASAARAMSPREVSDIFWVGPDVLPSIIATAAQQGRHPRERALLDAEVAGLEWAEESGVNETIRVRLTDGADAYHKPFDGLDEEASEDYGHDGPLQPVHEVAAWALARELGGPWDELVPPCVLREIDGRLGSLSMGVPGNVTNPLPVVPEERILAAGFFDALIGQQDRHGGNLLVDQDRLYLIDHGFAFGRTGDGYNLQLLQQRRVFHAPQLTDGERSALHRLVGSSDLLGVAPLLQGDRADALRARAEIMLASGRVLPGGWF</sequence>
<gene>
    <name evidence="2" type="ORF">Mlaev_02383</name>
</gene>
<protein>
    <recommendedName>
        <fullName evidence="4">PI3K/PI4K catalytic domain-containing protein</fullName>
    </recommendedName>
</protein>
<dbReference type="PATRIC" id="fig|36807.3.peg.2424"/>
<feature type="region of interest" description="Disordered" evidence="1">
    <location>
        <begin position="1"/>
        <end position="34"/>
    </location>
</feature>
<dbReference type="EMBL" id="LRAD01000050">
    <property type="protein sequence ID" value="KXZ59094.1"/>
    <property type="molecule type" value="Genomic_DNA"/>
</dbReference>
<organism evidence="2 3">
    <name type="scientific">Microbacterium laevaniformans</name>
    <dbReference type="NCBI Taxonomy" id="36807"/>
    <lineage>
        <taxon>Bacteria</taxon>
        <taxon>Bacillati</taxon>
        <taxon>Actinomycetota</taxon>
        <taxon>Actinomycetes</taxon>
        <taxon>Micrococcales</taxon>
        <taxon>Microbacteriaceae</taxon>
        <taxon>Microbacterium</taxon>
    </lineage>
</organism>
<evidence type="ECO:0008006" key="4">
    <source>
        <dbReference type="Google" id="ProtNLM"/>
    </source>
</evidence>
<proteinExistence type="predicted"/>
<dbReference type="Proteomes" id="UP000075357">
    <property type="component" value="Unassembled WGS sequence"/>
</dbReference>
<reference evidence="2 3" key="1">
    <citation type="submission" date="2016-01" db="EMBL/GenBank/DDBJ databases">
        <title>Draft genome sequences of Microbacterium laevaniformans LCDC 91-0039 and the type strain of Microbacterium hominis LCDC 84-209.</title>
        <authorList>
            <person name="Bernier A.-M."/>
            <person name="Bernard K."/>
        </authorList>
    </citation>
    <scope>NUCLEOTIDE SEQUENCE [LARGE SCALE GENOMIC DNA]</scope>
    <source>
        <strain evidence="2 3">LCDC 91-0039</strain>
    </source>
</reference>
<evidence type="ECO:0000313" key="3">
    <source>
        <dbReference type="Proteomes" id="UP000075357"/>
    </source>
</evidence>
<accession>A0A150HAU9</accession>